<evidence type="ECO:0000313" key="2">
    <source>
        <dbReference type="Proteomes" id="UP001356427"/>
    </source>
</evidence>
<name>A0AAN8LZN4_9TELE</name>
<comment type="caution">
    <text evidence="1">The sequence shown here is derived from an EMBL/GenBank/DDBJ whole genome shotgun (WGS) entry which is preliminary data.</text>
</comment>
<evidence type="ECO:0000313" key="1">
    <source>
        <dbReference type="EMBL" id="KAK6321870.1"/>
    </source>
</evidence>
<keyword evidence="2" id="KW-1185">Reference proteome</keyword>
<organism evidence="1 2">
    <name type="scientific">Coregonus suidteri</name>
    <dbReference type="NCBI Taxonomy" id="861788"/>
    <lineage>
        <taxon>Eukaryota</taxon>
        <taxon>Metazoa</taxon>
        <taxon>Chordata</taxon>
        <taxon>Craniata</taxon>
        <taxon>Vertebrata</taxon>
        <taxon>Euteleostomi</taxon>
        <taxon>Actinopterygii</taxon>
        <taxon>Neopterygii</taxon>
        <taxon>Teleostei</taxon>
        <taxon>Protacanthopterygii</taxon>
        <taxon>Salmoniformes</taxon>
        <taxon>Salmonidae</taxon>
        <taxon>Coregoninae</taxon>
        <taxon>Coregonus</taxon>
    </lineage>
</organism>
<accession>A0AAN8LZN4</accession>
<dbReference type="AlphaFoldDB" id="A0AAN8LZN4"/>
<gene>
    <name evidence="1" type="ORF">J4Q44_G00088460</name>
</gene>
<protein>
    <submittedName>
        <fullName evidence="1">Uncharacterized protein</fullName>
    </submittedName>
</protein>
<dbReference type="Proteomes" id="UP001356427">
    <property type="component" value="Unassembled WGS sequence"/>
</dbReference>
<reference evidence="1 2" key="1">
    <citation type="submission" date="2021-04" db="EMBL/GenBank/DDBJ databases">
        <authorList>
            <person name="De Guttry C."/>
            <person name="Zahm M."/>
            <person name="Klopp C."/>
            <person name="Cabau C."/>
            <person name="Louis A."/>
            <person name="Berthelot C."/>
            <person name="Parey E."/>
            <person name="Roest Crollius H."/>
            <person name="Montfort J."/>
            <person name="Robinson-Rechavi M."/>
            <person name="Bucao C."/>
            <person name="Bouchez O."/>
            <person name="Gislard M."/>
            <person name="Lluch J."/>
            <person name="Milhes M."/>
            <person name="Lampietro C."/>
            <person name="Lopez Roques C."/>
            <person name="Donnadieu C."/>
            <person name="Braasch I."/>
            <person name="Desvignes T."/>
            <person name="Postlethwait J."/>
            <person name="Bobe J."/>
            <person name="Wedekind C."/>
            <person name="Guiguen Y."/>
        </authorList>
    </citation>
    <scope>NUCLEOTIDE SEQUENCE [LARGE SCALE GENOMIC DNA]</scope>
    <source>
        <strain evidence="1">Cs_M1</strain>
        <tissue evidence="1">Blood</tissue>
    </source>
</reference>
<dbReference type="EMBL" id="JAGTTL010000006">
    <property type="protein sequence ID" value="KAK6321870.1"/>
    <property type="molecule type" value="Genomic_DNA"/>
</dbReference>
<proteinExistence type="predicted"/>
<sequence>MAMDPGTVCCPHLLQDVHHCSCTQESKGLSAPPLSSCRNLSVTPGSLTSHWTAACCLSSCSSSACWWCCSFSTSTSKILCGCTLTVILQVSELPSDGLPPHCDAGQETGVDYNVTGTVVLHPQMRGLPSGAVDCWRQPRIRTSMSLSTPRSRRTLPRANGCKRLMPQRWSVRKRLQLGTSQEAPSQTTLPSPCRRHLLLAEEEHTESPVERGCSQSADRQGRTSLLAVPTAAIQPAASGVRPTSREKLPSLARNTELLFQRPTTRWGRHVKNPGWEGGKRDSMMQLPMEMVT</sequence>